<proteinExistence type="inferred from homology"/>
<accession>A0AAE4TV82</accession>
<name>A0AAE4TV82_9LEPT</name>
<sequence>MNFRKMTRFRFRYLLWLLLPLGFQLILAPLAGAWNQTAVLPDEETVETKTIQTYITEVRPSLTPEAVQKLSQVILQEARRLELDSCTFRCSDTDKVALLTGLIHLESEFKSTARSPKDARGFMQMMPATANWLSQREGWKIRMEDLNKPEINIHLGVSYLNYLLDLRKGDTEKALLSYNAGPGAVDRWGGDPEYNRIVFENKDRYLELREKIADSVR</sequence>
<evidence type="ECO:0000259" key="2">
    <source>
        <dbReference type="Pfam" id="PF01464"/>
    </source>
</evidence>
<comment type="similarity">
    <text evidence="1">Belongs to the transglycosylase Slt family.</text>
</comment>
<evidence type="ECO:0000256" key="1">
    <source>
        <dbReference type="ARBA" id="ARBA00007734"/>
    </source>
</evidence>
<dbReference type="CDD" id="cd16896">
    <property type="entry name" value="LT_Slt70-like"/>
    <property type="match status" value="1"/>
</dbReference>
<dbReference type="PANTHER" id="PTHR37423:SF2">
    <property type="entry name" value="MEMBRANE-BOUND LYTIC MUREIN TRANSGLYCOSYLASE C"/>
    <property type="match status" value="1"/>
</dbReference>
<dbReference type="InterPro" id="IPR008258">
    <property type="entry name" value="Transglycosylase_SLT_dom_1"/>
</dbReference>
<dbReference type="PANTHER" id="PTHR37423">
    <property type="entry name" value="SOLUBLE LYTIC MUREIN TRANSGLYCOSYLASE-RELATED"/>
    <property type="match status" value="1"/>
</dbReference>
<dbReference type="Gene3D" id="1.10.530.10">
    <property type="match status" value="1"/>
</dbReference>
<dbReference type="Pfam" id="PF01464">
    <property type="entry name" value="SLT"/>
    <property type="match status" value="1"/>
</dbReference>
<dbReference type="SUPFAM" id="SSF53955">
    <property type="entry name" value="Lysozyme-like"/>
    <property type="match status" value="1"/>
</dbReference>
<evidence type="ECO:0000313" key="3">
    <source>
        <dbReference type="EMBL" id="MDV6235808.1"/>
    </source>
</evidence>
<feature type="domain" description="Transglycosylase SLT" evidence="2">
    <location>
        <begin position="95"/>
        <end position="190"/>
    </location>
</feature>
<protein>
    <submittedName>
        <fullName evidence="3">Lytic transglycosylase domain-containing protein</fullName>
    </submittedName>
</protein>
<dbReference type="Proteomes" id="UP000232122">
    <property type="component" value="Unassembled WGS sequence"/>
</dbReference>
<keyword evidence="4" id="KW-1185">Reference proteome</keyword>
<gene>
    <name evidence="3" type="ORF">CH379_009235</name>
</gene>
<dbReference type="AlphaFoldDB" id="A0AAE4TV82"/>
<comment type="caution">
    <text evidence="3">The sequence shown here is derived from an EMBL/GenBank/DDBJ whole genome shotgun (WGS) entry which is preliminary data.</text>
</comment>
<organism evidence="3 4">
    <name type="scientific">Leptospira ellisii</name>
    <dbReference type="NCBI Taxonomy" id="2023197"/>
    <lineage>
        <taxon>Bacteria</taxon>
        <taxon>Pseudomonadati</taxon>
        <taxon>Spirochaetota</taxon>
        <taxon>Spirochaetia</taxon>
        <taxon>Leptospirales</taxon>
        <taxon>Leptospiraceae</taxon>
        <taxon>Leptospira</taxon>
    </lineage>
</organism>
<dbReference type="RefSeq" id="WP_100746262.1">
    <property type="nucleotide sequence ID" value="NZ_NPEF02000010.1"/>
</dbReference>
<dbReference type="EMBL" id="NPEF02000010">
    <property type="protein sequence ID" value="MDV6235808.1"/>
    <property type="molecule type" value="Genomic_DNA"/>
</dbReference>
<evidence type="ECO:0000313" key="4">
    <source>
        <dbReference type="Proteomes" id="UP000232122"/>
    </source>
</evidence>
<reference evidence="3 4" key="1">
    <citation type="journal article" date="2018" name="Microb. Genom.">
        <title>Deciphering the unexplored Leptospira diversity from soils uncovers genomic evolution to virulence.</title>
        <authorList>
            <person name="Thibeaux R."/>
            <person name="Iraola G."/>
            <person name="Ferres I."/>
            <person name="Bierque E."/>
            <person name="Girault D."/>
            <person name="Soupe-Gilbert M.E."/>
            <person name="Picardeau M."/>
            <person name="Goarant C."/>
        </authorList>
    </citation>
    <scope>NUCLEOTIDE SEQUENCE [LARGE SCALE GENOMIC DNA]</scope>
    <source>
        <strain evidence="3 4">ATI7-C-A5</strain>
    </source>
</reference>
<dbReference type="InterPro" id="IPR023346">
    <property type="entry name" value="Lysozyme-like_dom_sf"/>
</dbReference>